<protein>
    <recommendedName>
        <fullName evidence="3">YD repeat-containing protein</fullName>
    </recommendedName>
</protein>
<evidence type="ECO:0000313" key="1">
    <source>
        <dbReference type="EMBL" id="UPK72483.1"/>
    </source>
</evidence>
<evidence type="ECO:0008006" key="3">
    <source>
        <dbReference type="Google" id="ProtNLM"/>
    </source>
</evidence>
<accession>A0ABY4I8S4</accession>
<sequence>METLPGDNGSNFTCKTAWFLSRIVSPNRKDTLKFNYTATSFDNFDDLPSETKYTAVPDQPVGCLNQQPPSDNSTKTYNHQTSNSFTLTSIVYRSGKVEFNSINDRTDINTGDKARLKEISFYSAAGQNYTLIKKIKLNQFYANAAATDVLKKRLFLSNFVELGGTDSLQTSFSYINPDGLPGKNSYSQDHWGYYNGANNNSLIPALTDGFIDYAGANRELDSAAMQCGLLSSITHPTGGVTTFEYEPNAYSFLKGATIYRAQHYDSSAVNATATATTMSGSLPSIYKDTVMVNLPNVPGVLSVTYFLTGIIPTDPQATVEIYDGSFNLVWAAGNSNGTTKTQNISLNKGATYYLVAERVGLNEKCFITLNYRNWNYFTAPALYSKRAGGNRLKRVTSFDGFNHANDEVVRFKYQLNDSISSGYLLDEAKYAGYSYVPYYCTGTPAAKGGDWMMFNRYGNSLVALGRTQGSPIGYSRVVAQYGENAENGAEEFTYTLPGFMDTGGSGYPYIPRTSYDELRGMQIAKRVYDSNGRLLKSSINEWNYNHTAGSPNLRCVWGAKCGVQRVSNTFDGGCPTGPDWSFNIGMYQTFQFWPTLKSTTDSLYDVANGTGLGIKTSFIYDSVSAQVTRKDITGSDNNIESTTYSYPADFAGTAIYDSMVARNMLSEVIEQRITQGGVQIYKEKNNFSFYNGMIAPLSKELIRADQPLENRVSFSAYDSRGNLTEQGKSNDLREVYLWGYNGEYPVAKIIGASYTTVSSLVIPANLDAPADDQAIRTEITKVRNALAGKSAQVITITYSPYGKITSETNAAGLTTFYTFDGLGRQTSVRDHNGMIIKLFDHKIAAGINQ</sequence>
<dbReference type="EMBL" id="CP095855">
    <property type="protein sequence ID" value="UPK72483.1"/>
    <property type="molecule type" value="Genomic_DNA"/>
</dbReference>
<dbReference type="Gene3D" id="2.180.10.10">
    <property type="entry name" value="RHS repeat-associated core"/>
    <property type="match status" value="1"/>
</dbReference>
<name>A0ABY4I8S4_CHIFI</name>
<proteinExistence type="predicted"/>
<keyword evidence="2" id="KW-1185">Reference proteome</keyword>
<evidence type="ECO:0000313" key="2">
    <source>
        <dbReference type="Proteomes" id="UP000830198"/>
    </source>
</evidence>
<dbReference type="Proteomes" id="UP000830198">
    <property type="component" value="Chromosome"/>
</dbReference>
<dbReference type="RefSeq" id="WP_247814671.1">
    <property type="nucleotide sequence ID" value="NZ_CP095855.1"/>
</dbReference>
<gene>
    <name evidence="1" type="ORF">MYF79_14415</name>
</gene>
<reference evidence="1 2" key="1">
    <citation type="submission" date="2022-04" db="EMBL/GenBank/DDBJ databases">
        <title>The arsenic-methylating capacity of Chitinophaga filiformis YT5 during chitin decomposition.</title>
        <authorList>
            <person name="Chen G."/>
            <person name="Liang Y."/>
        </authorList>
    </citation>
    <scope>NUCLEOTIDE SEQUENCE [LARGE SCALE GENOMIC DNA]</scope>
    <source>
        <strain evidence="1 2">YT5</strain>
    </source>
</reference>
<organism evidence="1 2">
    <name type="scientific">Chitinophaga filiformis</name>
    <name type="common">Myxococcus filiformis</name>
    <name type="synonym">Flexibacter filiformis</name>
    <dbReference type="NCBI Taxonomy" id="104663"/>
    <lineage>
        <taxon>Bacteria</taxon>
        <taxon>Pseudomonadati</taxon>
        <taxon>Bacteroidota</taxon>
        <taxon>Chitinophagia</taxon>
        <taxon>Chitinophagales</taxon>
        <taxon>Chitinophagaceae</taxon>
        <taxon>Chitinophaga</taxon>
    </lineage>
</organism>